<feature type="transmembrane region" description="Helical" evidence="1">
    <location>
        <begin position="54"/>
        <end position="72"/>
    </location>
</feature>
<accession>A0A9P4HE84</accession>
<dbReference type="OrthoDB" id="5291209at2759"/>
<keyword evidence="3" id="KW-1185">Reference proteome</keyword>
<evidence type="ECO:0000256" key="1">
    <source>
        <dbReference type="SAM" id="Phobius"/>
    </source>
</evidence>
<dbReference type="AlphaFoldDB" id="A0A9P4HE84"/>
<dbReference type="EMBL" id="ML978181">
    <property type="protein sequence ID" value="KAF2031446.1"/>
    <property type="molecule type" value="Genomic_DNA"/>
</dbReference>
<keyword evidence="1" id="KW-0812">Transmembrane</keyword>
<dbReference type="Proteomes" id="UP000799777">
    <property type="component" value="Unassembled WGS sequence"/>
</dbReference>
<evidence type="ECO:0000313" key="3">
    <source>
        <dbReference type="Proteomes" id="UP000799777"/>
    </source>
</evidence>
<protein>
    <submittedName>
        <fullName evidence="2">Uncharacterized protein</fullName>
    </submittedName>
</protein>
<evidence type="ECO:0000313" key="2">
    <source>
        <dbReference type="EMBL" id="KAF2031446.1"/>
    </source>
</evidence>
<gene>
    <name evidence="2" type="ORF">EK21DRAFT_99792</name>
</gene>
<comment type="caution">
    <text evidence="2">The sequence shown here is derived from an EMBL/GenBank/DDBJ whole genome shotgun (WGS) entry which is preliminary data.</text>
</comment>
<sequence>MAVTWLCSHQGLRGQDRAASSHRAASRGCEICELDNTTTTRHSTSAWRPPRISTILYCAVLVVCIYNIHVAFMHDYIMHSGTDSLSHHTESIFIPFVYKFSPKHVPQVLCIIEGVKIKMPVDTGSTGLLVGAPILPNISANIGEPAHHFFTSSKILYVGRLVELPVRFRSDHGSDAIARVPVLVVDKSWRCPWYIPGEDSFECPPGPNGEKAIERDTANITYMGVGFGRNNPSDGMPMAAPRVNPFLNIVAIDGLIVSTKSMRPGYIFTTKGVRLGLTPSNTKGFVFGSLQPGWTHAEDGRDWAMPTMCFSVNDDGNNCGAVLIDTGIAQMYIRADEGVSLPTVTIRNPNKHGYAKMVKRVKRGTKIAVNFATDSQDISYSFIVGEASSVEPNFVVPGRSGFPPFLNTGRNFLHGYSIAFDAIEGRFGYRPLIYHVEWPHLRTVFRFLSTHFSASGIVPGNDGEWNSVWLASEICMTADAEAVLSAFRSREDEL</sequence>
<organism evidence="2 3">
    <name type="scientific">Setomelanomma holmii</name>
    <dbReference type="NCBI Taxonomy" id="210430"/>
    <lineage>
        <taxon>Eukaryota</taxon>
        <taxon>Fungi</taxon>
        <taxon>Dikarya</taxon>
        <taxon>Ascomycota</taxon>
        <taxon>Pezizomycotina</taxon>
        <taxon>Dothideomycetes</taxon>
        <taxon>Pleosporomycetidae</taxon>
        <taxon>Pleosporales</taxon>
        <taxon>Pleosporineae</taxon>
        <taxon>Phaeosphaeriaceae</taxon>
        <taxon>Setomelanomma</taxon>
    </lineage>
</organism>
<name>A0A9P4HE84_9PLEO</name>
<reference evidence="2" key="1">
    <citation type="journal article" date="2020" name="Stud. Mycol.">
        <title>101 Dothideomycetes genomes: a test case for predicting lifestyles and emergence of pathogens.</title>
        <authorList>
            <person name="Haridas S."/>
            <person name="Albert R."/>
            <person name="Binder M."/>
            <person name="Bloem J."/>
            <person name="Labutti K."/>
            <person name="Salamov A."/>
            <person name="Andreopoulos B."/>
            <person name="Baker S."/>
            <person name="Barry K."/>
            <person name="Bills G."/>
            <person name="Bluhm B."/>
            <person name="Cannon C."/>
            <person name="Castanera R."/>
            <person name="Culley D."/>
            <person name="Daum C."/>
            <person name="Ezra D."/>
            <person name="Gonzalez J."/>
            <person name="Henrissat B."/>
            <person name="Kuo A."/>
            <person name="Liang C."/>
            <person name="Lipzen A."/>
            <person name="Lutzoni F."/>
            <person name="Magnuson J."/>
            <person name="Mondo S."/>
            <person name="Nolan M."/>
            <person name="Ohm R."/>
            <person name="Pangilinan J."/>
            <person name="Park H.-J."/>
            <person name="Ramirez L."/>
            <person name="Alfaro M."/>
            <person name="Sun H."/>
            <person name="Tritt A."/>
            <person name="Yoshinaga Y."/>
            <person name="Zwiers L.-H."/>
            <person name="Turgeon B."/>
            <person name="Goodwin S."/>
            <person name="Spatafora J."/>
            <person name="Crous P."/>
            <person name="Grigoriev I."/>
        </authorList>
    </citation>
    <scope>NUCLEOTIDE SEQUENCE</scope>
    <source>
        <strain evidence="2">CBS 110217</strain>
    </source>
</reference>
<keyword evidence="1" id="KW-0472">Membrane</keyword>
<keyword evidence="1" id="KW-1133">Transmembrane helix</keyword>
<proteinExistence type="predicted"/>